<keyword evidence="4 9" id="KW-0597">Phosphoprotein</keyword>
<dbReference type="GO" id="GO:0140662">
    <property type="term" value="F:ATP-dependent protein folding chaperone"/>
    <property type="evidence" value="ECO:0007669"/>
    <property type="project" value="InterPro"/>
</dbReference>
<comment type="similarity">
    <text evidence="2 9 10">Belongs to the heat shock protein 70 family.</text>
</comment>
<dbReference type="PRINTS" id="PR00301">
    <property type="entry name" value="HEATSHOCK70"/>
</dbReference>
<evidence type="ECO:0000256" key="4">
    <source>
        <dbReference type="ARBA" id="ARBA00022553"/>
    </source>
</evidence>
<dbReference type="Pfam" id="PF00012">
    <property type="entry name" value="HSP70"/>
    <property type="match status" value="1"/>
</dbReference>
<dbReference type="FunFam" id="3.30.420.40:FF:000071">
    <property type="entry name" value="Molecular chaperone DnaK"/>
    <property type="match status" value="1"/>
</dbReference>
<dbReference type="NCBIfam" id="NF001413">
    <property type="entry name" value="PRK00290.1"/>
    <property type="match status" value="1"/>
</dbReference>
<dbReference type="CDD" id="cd10234">
    <property type="entry name" value="ASKHA_NBD_HSP70_DnaK-like"/>
    <property type="match status" value="1"/>
</dbReference>
<evidence type="ECO:0000256" key="7">
    <source>
        <dbReference type="ARBA" id="ARBA00023016"/>
    </source>
</evidence>
<sequence>MGKIIGIDLGTTNSCVAVMEGGKPVVITNAEGMRTTPSVVAFTKTGERVVGEPAKRQAVTNADKTISSIKREMGTDYKVTIDDKKYSPQEISAMILQKLKSDAENYLGEKVTEAVITVPAYFNDAQRQATKDAGKIAGLDVKRIINEPTAAALSYGLDNENEQRIMVYDLGGGTFDVSIIEIGDGVIEVLSTAGDNRLGGDDFDNVITQYMLDDFKAKEGVDLSTDKMAMQRFKEAAEKAKKELSSSTTTNINLPFITATAEGPKHFEMNLTRAKFNELTAHLVERTATPVSKALNDAGLNASELSKVLLVGGSTRIPAVQDKVKQLTGKEPFKGINPDECVAIGASIQGGKLAGDAGAGDILLLDVTPLSLSIETMGGVATKLIERNTTIPTKKSQIFSTAEDNQTAVDIHVVQGERQFARDNKTLGQFRLDGIPPARRGVPQIEVTFDIDANGIVNVSAKDLGTGKEQHITITAGSNMSDEDIDKAVKEAAEYEAQDKKRKEGIDARNDADNMVFQTEKAMEEAGDKIDASEKSTVEADIAKLKEVLDRTTPDNISEADVAALNEGKEQLMKDAQSLFAKMYEQAGGAAGQAGPGPQAGAGADPNATYNSDDVVDADYKEV</sequence>
<dbReference type="HAMAP" id="MF_00332">
    <property type="entry name" value="DnaK"/>
    <property type="match status" value="1"/>
</dbReference>
<accession>A0A374NJ78</accession>
<evidence type="ECO:0000256" key="8">
    <source>
        <dbReference type="ARBA" id="ARBA00023186"/>
    </source>
</evidence>
<evidence type="ECO:0000256" key="2">
    <source>
        <dbReference type="ARBA" id="ARBA00007381"/>
    </source>
</evidence>
<feature type="compositionally biased region" description="Gly residues" evidence="11">
    <location>
        <begin position="589"/>
        <end position="600"/>
    </location>
</feature>
<feature type="modified residue" description="Phosphothreonine; by autocatalysis" evidence="9">
    <location>
        <position position="174"/>
    </location>
</feature>
<evidence type="ECO:0000256" key="3">
    <source>
        <dbReference type="ARBA" id="ARBA00014415"/>
    </source>
</evidence>
<dbReference type="GO" id="GO:0005524">
    <property type="term" value="F:ATP binding"/>
    <property type="evidence" value="ECO:0007669"/>
    <property type="project" value="UniProtKB-UniRule"/>
</dbReference>
<keyword evidence="8 9" id="KW-0143">Chaperone</keyword>
<comment type="induction">
    <text evidence="9">By stress conditions e.g. heat shock.</text>
</comment>
<dbReference type="PANTHER" id="PTHR19375">
    <property type="entry name" value="HEAT SHOCK PROTEIN 70KDA"/>
    <property type="match status" value="1"/>
</dbReference>
<reference evidence="12 13" key="1">
    <citation type="submission" date="2018-08" db="EMBL/GenBank/DDBJ databases">
        <title>A genome reference for cultivated species of the human gut microbiota.</title>
        <authorList>
            <person name="Zou Y."/>
            <person name="Xue W."/>
            <person name="Luo G."/>
        </authorList>
    </citation>
    <scope>NUCLEOTIDE SEQUENCE [LARGE SCALE GENOMIC DNA]</scope>
    <source>
        <strain evidence="12 13">TM10-1AC</strain>
    </source>
</reference>
<dbReference type="Gene3D" id="3.90.640.10">
    <property type="entry name" value="Actin, Chain A, domain 4"/>
    <property type="match status" value="1"/>
</dbReference>
<gene>
    <name evidence="9" type="primary">dnaK</name>
    <name evidence="12" type="ORF">DXD91_11275</name>
</gene>
<dbReference type="Gene3D" id="2.60.34.10">
    <property type="entry name" value="Substrate Binding Domain Of DNAk, Chain A, domain 1"/>
    <property type="match status" value="1"/>
</dbReference>
<comment type="function">
    <text evidence="1 9">Acts as a chaperone.</text>
</comment>
<keyword evidence="6 9" id="KW-0067">ATP-binding</keyword>
<name>A0A374NJ78_9FIRM</name>
<dbReference type="SUPFAM" id="SSF100934">
    <property type="entry name" value="Heat shock protein 70kD (HSP70), C-terminal subdomain"/>
    <property type="match status" value="1"/>
</dbReference>
<dbReference type="Proteomes" id="UP000262524">
    <property type="component" value="Unassembled WGS sequence"/>
</dbReference>
<dbReference type="SUPFAM" id="SSF53067">
    <property type="entry name" value="Actin-like ATPase domain"/>
    <property type="match status" value="2"/>
</dbReference>
<dbReference type="Gene3D" id="1.20.1270.10">
    <property type="match status" value="1"/>
</dbReference>
<protein>
    <recommendedName>
        <fullName evidence="3 9">Chaperone protein DnaK</fullName>
    </recommendedName>
    <alternativeName>
        <fullName evidence="9">HSP70</fullName>
    </alternativeName>
    <alternativeName>
        <fullName evidence="9">Heat shock 70 kDa protein</fullName>
    </alternativeName>
    <alternativeName>
        <fullName evidence="9">Heat shock protein 70</fullName>
    </alternativeName>
</protein>
<dbReference type="InterPro" id="IPR013126">
    <property type="entry name" value="Hsp_70_fam"/>
</dbReference>
<evidence type="ECO:0000313" key="12">
    <source>
        <dbReference type="EMBL" id="RGI84077.1"/>
    </source>
</evidence>
<comment type="caution">
    <text evidence="12">The sequence shown here is derived from an EMBL/GenBank/DDBJ whole genome shotgun (WGS) entry which is preliminary data.</text>
</comment>
<dbReference type="GO" id="GO:0051082">
    <property type="term" value="F:unfolded protein binding"/>
    <property type="evidence" value="ECO:0007669"/>
    <property type="project" value="InterPro"/>
</dbReference>
<dbReference type="NCBIfam" id="TIGR02350">
    <property type="entry name" value="prok_dnaK"/>
    <property type="match status" value="1"/>
</dbReference>
<evidence type="ECO:0000256" key="9">
    <source>
        <dbReference type="HAMAP-Rule" id="MF_00332"/>
    </source>
</evidence>
<evidence type="ECO:0000256" key="11">
    <source>
        <dbReference type="SAM" id="MobiDB-lite"/>
    </source>
</evidence>
<dbReference type="InterPro" id="IPR029048">
    <property type="entry name" value="HSP70_C_sf"/>
</dbReference>
<dbReference type="AlphaFoldDB" id="A0A374NJ78"/>
<dbReference type="FunFam" id="3.90.640.10:FF:000003">
    <property type="entry name" value="Molecular chaperone DnaK"/>
    <property type="match status" value="1"/>
</dbReference>
<dbReference type="PROSITE" id="PS01036">
    <property type="entry name" value="HSP70_3"/>
    <property type="match status" value="1"/>
</dbReference>
<dbReference type="InterPro" id="IPR043129">
    <property type="entry name" value="ATPase_NBD"/>
</dbReference>
<feature type="region of interest" description="Disordered" evidence="11">
    <location>
        <begin position="588"/>
        <end position="623"/>
    </location>
</feature>
<dbReference type="EMBL" id="QSOE01000085">
    <property type="protein sequence ID" value="RGI84077.1"/>
    <property type="molecule type" value="Genomic_DNA"/>
</dbReference>
<dbReference type="RefSeq" id="WP_117983065.1">
    <property type="nucleotide sequence ID" value="NZ_QSOE01000085.1"/>
</dbReference>
<keyword evidence="7 9" id="KW-0346">Stress response</keyword>
<evidence type="ECO:0000256" key="10">
    <source>
        <dbReference type="RuleBase" id="RU003322"/>
    </source>
</evidence>
<dbReference type="SUPFAM" id="SSF100920">
    <property type="entry name" value="Heat shock protein 70kD (HSP70), peptide-binding domain"/>
    <property type="match status" value="1"/>
</dbReference>
<evidence type="ECO:0000256" key="6">
    <source>
        <dbReference type="ARBA" id="ARBA00022840"/>
    </source>
</evidence>
<evidence type="ECO:0000313" key="13">
    <source>
        <dbReference type="Proteomes" id="UP000262524"/>
    </source>
</evidence>
<evidence type="ECO:0000256" key="5">
    <source>
        <dbReference type="ARBA" id="ARBA00022741"/>
    </source>
</evidence>
<dbReference type="FunFam" id="2.60.34.10:FF:000014">
    <property type="entry name" value="Chaperone protein DnaK HSP70"/>
    <property type="match status" value="1"/>
</dbReference>
<dbReference type="PROSITE" id="PS00329">
    <property type="entry name" value="HSP70_2"/>
    <property type="match status" value="1"/>
</dbReference>
<dbReference type="InterPro" id="IPR012725">
    <property type="entry name" value="Chaperone_DnaK"/>
</dbReference>
<proteinExistence type="evidence at transcript level"/>
<evidence type="ECO:0000256" key="1">
    <source>
        <dbReference type="ARBA" id="ARBA00002290"/>
    </source>
</evidence>
<dbReference type="Gene3D" id="3.30.30.30">
    <property type="match status" value="1"/>
</dbReference>
<dbReference type="Gene3D" id="3.30.420.40">
    <property type="match status" value="3"/>
</dbReference>
<keyword evidence="5 9" id="KW-0547">Nucleotide-binding</keyword>
<organism evidence="12 13">
    <name type="scientific">Anaerobutyricum hallii</name>
    <dbReference type="NCBI Taxonomy" id="39488"/>
    <lineage>
        <taxon>Bacteria</taxon>
        <taxon>Bacillati</taxon>
        <taxon>Bacillota</taxon>
        <taxon>Clostridia</taxon>
        <taxon>Lachnospirales</taxon>
        <taxon>Lachnospiraceae</taxon>
        <taxon>Anaerobutyricum</taxon>
    </lineage>
</organism>
<dbReference type="InterPro" id="IPR018181">
    <property type="entry name" value="Heat_shock_70_CS"/>
</dbReference>
<dbReference type="InterPro" id="IPR029047">
    <property type="entry name" value="HSP70_peptide-bd_sf"/>
</dbReference>
<dbReference type="PROSITE" id="PS00297">
    <property type="entry name" value="HSP70_1"/>
    <property type="match status" value="1"/>
</dbReference>